<evidence type="ECO:0000313" key="3">
    <source>
        <dbReference type="Proteomes" id="UP000323917"/>
    </source>
</evidence>
<dbReference type="OrthoDB" id="252948at2"/>
<keyword evidence="1" id="KW-0472">Membrane</keyword>
<organism evidence="2 3">
    <name type="scientific">Bythopirellula goksoeyrii</name>
    <dbReference type="NCBI Taxonomy" id="1400387"/>
    <lineage>
        <taxon>Bacteria</taxon>
        <taxon>Pseudomonadati</taxon>
        <taxon>Planctomycetota</taxon>
        <taxon>Planctomycetia</taxon>
        <taxon>Pirellulales</taxon>
        <taxon>Lacipirellulaceae</taxon>
        <taxon>Bythopirellula</taxon>
    </lineage>
</organism>
<evidence type="ECO:0000313" key="2">
    <source>
        <dbReference type="EMBL" id="QEG37249.1"/>
    </source>
</evidence>
<feature type="transmembrane region" description="Helical" evidence="1">
    <location>
        <begin position="7"/>
        <end position="28"/>
    </location>
</feature>
<proteinExistence type="predicted"/>
<dbReference type="KEGG" id="bgok:Pr1d_45900"/>
<keyword evidence="1" id="KW-0812">Transmembrane</keyword>
<evidence type="ECO:0000256" key="1">
    <source>
        <dbReference type="SAM" id="Phobius"/>
    </source>
</evidence>
<dbReference type="EMBL" id="CP042913">
    <property type="protein sequence ID" value="QEG37249.1"/>
    <property type="molecule type" value="Genomic_DNA"/>
</dbReference>
<protein>
    <recommendedName>
        <fullName evidence="4">DUF2931 family protein</fullName>
    </recommendedName>
</protein>
<name>A0A5B9QH41_9BACT</name>
<evidence type="ECO:0008006" key="4">
    <source>
        <dbReference type="Google" id="ProtNLM"/>
    </source>
</evidence>
<keyword evidence="1" id="KW-1133">Transmembrane helix</keyword>
<dbReference type="AlphaFoldDB" id="A0A5B9QH41"/>
<reference evidence="2 3" key="1">
    <citation type="submission" date="2019-08" db="EMBL/GenBank/DDBJ databases">
        <title>Deep-cultivation of Planctomycetes and their phenomic and genomic characterization uncovers novel biology.</title>
        <authorList>
            <person name="Wiegand S."/>
            <person name="Jogler M."/>
            <person name="Boedeker C."/>
            <person name="Pinto D."/>
            <person name="Vollmers J."/>
            <person name="Rivas-Marin E."/>
            <person name="Kohn T."/>
            <person name="Peeters S.H."/>
            <person name="Heuer A."/>
            <person name="Rast P."/>
            <person name="Oberbeckmann S."/>
            <person name="Bunk B."/>
            <person name="Jeske O."/>
            <person name="Meyerdierks A."/>
            <person name="Storesund J.E."/>
            <person name="Kallscheuer N."/>
            <person name="Luecker S."/>
            <person name="Lage O.M."/>
            <person name="Pohl T."/>
            <person name="Merkel B.J."/>
            <person name="Hornburger P."/>
            <person name="Mueller R.-W."/>
            <person name="Bruemmer F."/>
            <person name="Labrenz M."/>
            <person name="Spormann A.M."/>
            <person name="Op den Camp H."/>
            <person name="Overmann J."/>
            <person name="Amann R."/>
            <person name="Jetten M.S.M."/>
            <person name="Mascher T."/>
            <person name="Medema M.H."/>
            <person name="Devos D.P."/>
            <person name="Kaster A.-K."/>
            <person name="Ovreas L."/>
            <person name="Rohde M."/>
            <person name="Galperin M.Y."/>
            <person name="Jogler C."/>
        </authorList>
    </citation>
    <scope>NUCLEOTIDE SEQUENCE [LARGE SCALE GENOMIC DNA]</scope>
    <source>
        <strain evidence="2 3">Pr1d</strain>
    </source>
</reference>
<accession>A0A5B9QH41</accession>
<gene>
    <name evidence="2" type="ORF">Pr1d_45900</name>
</gene>
<sequence>MFTFKRLFLALAILVVVVMIAIVVRTYYRYQVAEVMDVPVTEFTNAEYPEDPAGRSEWLTEYQGRRLKLVRKDDTHFDFVFEPLHDQVAKVIVKDVDVSLMTPSLPEWTKEDPGLERIALTDREWNRQQVYFGGPEDGHVEVSGGNGWEVENLYSVALAKNCLNAGLWELILTVEQDGQKKMYYQGWFTFPLGLYKEIFEHNTGLAYSKHWYYLEHWFDPAGMAMHLDTLREVEQEWVPLAKFDPDEPLMIAGEQVRKRRTTVAENIRTWGDFYKPQEVRYASFIPPGRYSVDHPWENEYQRLEKFERAVLRKVRTPASDELRDELELMFSSSKHPGKVRFLVGGIDIESIPQLSTDDYPKGLYMPMGIGVPPFYQDYTALTEDPPSKTGYFSLLLDEQDRWIDHHSFAIDGPVIHRDETDPNLIHLYLLSYERHSLIGHWVIDVSGPSEADATENAISSVSK</sequence>
<dbReference type="Proteomes" id="UP000323917">
    <property type="component" value="Chromosome"/>
</dbReference>
<dbReference type="RefSeq" id="WP_148075508.1">
    <property type="nucleotide sequence ID" value="NZ_CP042913.1"/>
</dbReference>
<keyword evidence="3" id="KW-1185">Reference proteome</keyword>